<dbReference type="RefSeq" id="WP_099517048.1">
    <property type="nucleotide sequence ID" value="NZ_CP016808.1"/>
</dbReference>
<dbReference type="PROSITE" id="PS51257">
    <property type="entry name" value="PROKAR_LIPOPROTEIN"/>
    <property type="match status" value="1"/>
</dbReference>
<accession>A0A1B2DD71</accession>
<proteinExistence type="predicted"/>
<protein>
    <submittedName>
        <fullName evidence="2">Uncharacterized protein</fullName>
    </submittedName>
</protein>
<reference evidence="2" key="1">
    <citation type="submission" date="2016-08" db="EMBL/GenBank/DDBJ databases">
        <title>Complete Genome Seqeunce of Paenibacillus sp. BIHB 4019 from tea rhizoplane.</title>
        <authorList>
            <person name="Thakur R."/>
            <person name="Swarnkar M.K."/>
            <person name="Gulati A."/>
        </authorList>
    </citation>
    <scope>NUCLEOTIDE SEQUENCE [LARGE SCALE GENOMIC DNA]</scope>
    <source>
        <strain evidence="2">BIHB4019</strain>
    </source>
</reference>
<gene>
    <name evidence="2" type="ORF">BBD42_03650</name>
</gene>
<keyword evidence="1" id="KW-0732">Signal</keyword>
<sequence>MKLAKKSIIGVIASVACLAFAVNAYAGTNTSIVPATGYGTLTGTLEYVSGNAYAMWYTKVADNTDNAYPTVVGSQQNISGTTLHTFSQNGLRGTGGIGRGDDLYPGAYAFYGTHGIQGGNTYSAYAAYTVTHT</sequence>
<organism evidence="2">
    <name type="scientific">Paenibacillus sp. BIHB 4019</name>
    <dbReference type="NCBI Taxonomy" id="1870819"/>
    <lineage>
        <taxon>Bacteria</taxon>
        <taxon>Bacillati</taxon>
        <taxon>Bacillota</taxon>
        <taxon>Bacilli</taxon>
        <taxon>Bacillales</taxon>
        <taxon>Paenibacillaceae</taxon>
        <taxon>Paenibacillus</taxon>
    </lineage>
</organism>
<name>A0A1B2DD71_9BACL</name>
<feature type="signal peptide" evidence="1">
    <location>
        <begin position="1"/>
        <end position="26"/>
    </location>
</feature>
<dbReference type="EMBL" id="CP016808">
    <property type="protein sequence ID" value="ANY65656.1"/>
    <property type="molecule type" value="Genomic_DNA"/>
</dbReference>
<feature type="chain" id="PRO_5008534723" evidence="1">
    <location>
        <begin position="27"/>
        <end position="133"/>
    </location>
</feature>
<dbReference type="AlphaFoldDB" id="A0A1B2DD71"/>
<evidence type="ECO:0000313" key="2">
    <source>
        <dbReference type="EMBL" id="ANY65656.1"/>
    </source>
</evidence>
<evidence type="ECO:0000256" key="1">
    <source>
        <dbReference type="SAM" id="SignalP"/>
    </source>
</evidence>